<organism evidence="2 3">
    <name type="scientific">Dyadobacter linearis</name>
    <dbReference type="NCBI Taxonomy" id="2823330"/>
    <lineage>
        <taxon>Bacteria</taxon>
        <taxon>Pseudomonadati</taxon>
        <taxon>Bacteroidota</taxon>
        <taxon>Cytophagia</taxon>
        <taxon>Cytophagales</taxon>
        <taxon>Spirosomataceae</taxon>
        <taxon>Dyadobacter</taxon>
    </lineage>
</organism>
<reference evidence="2 3" key="1">
    <citation type="submission" date="2021-04" db="EMBL/GenBank/DDBJ databases">
        <authorList>
            <person name="Rodrigo-Torres L."/>
            <person name="Arahal R. D."/>
            <person name="Lucena T."/>
        </authorList>
    </citation>
    <scope>NUCLEOTIDE SEQUENCE [LARGE SCALE GENOMIC DNA]</scope>
    <source>
        <strain evidence="2 3">CECT 9623</strain>
    </source>
</reference>
<evidence type="ECO:0000259" key="1">
    <source>
        <dbReference type="Pfam" id="PF13175"/>
    </source>
</evidence>
<dbReference type="InterPro" id="IPR041685">
    <property type="entry name" value="AAA_GajA/Old/RecF-like"/>
</dbReference>
<gene>
    <name evidence="2" type="ORF">DYBT9623_04475</name>
</gene>
<comment type="caution">
    <text evidence="2">The sequence shown here is derived from an EMBL/GenBank/DDBJ whole genome shotgun (WGS) entry which is preliminary data.</text>
</comment>
<accession>A0ABM8UVU8</accession>
<protein>
    <recommendedName>
        <fullName evidence="1">Endonuclease GajA/Old nuclease/RecF-like AAA domain-containing protein</fullName>
    </recommendedName>
</protein>
<proteinExistence type="predicted"/>
<keyword evidence="3" id="KW-1185">Reference proteome</keyword>
<dbReference type="Proteomes" id="UP000679725">
    <property type="component" value="Unassembled WGS sequence"/>
</dbReference>
<dbReference type="RefSeq" id="WP_215235748.1">
    <property type="nucleotide sequence ID" value="NZ_CAJRAU010000007.1"/>
</dbReference>
<name>A0ABM8UVU8_9BACT</name>
<dbReference type="Gene3D" id="3.40.50.300">
    <property type="entry name" value="P-loop containing nucleotide triphosphate hydrolases"/>
    <property type="match status" value="1"/>
</dbReference>
<feature type="domain" description="Endonuclease GajA/Old nuclease/RecF-like AAA" evidence="1">
    <location>
        <begin position="1"/>
        <end position="380"/>
    </location>
</feature>
<dbReference type="InterPro" id="IPR027417">
    <property type="entry name" value="P-loop_NTPase"/>
</dbReference>
<dbReference type="InterPro" id="IPR051396">
    <property type="entry name" value="Bact_Antivir_Def_Nuclease"/>
</dbReference>
<sequence length="513" mass="57905">MRIKSLRLKNFRGYYNETSIDFDDLTVIVGKNDIGKSTVLEALDIFFNDGKGVVKLDKDDVNKTALAAGDSNISIAVIFDDLPASVVIDSTNETTLAGEYLLNAAGHLEVIKKYTNAGTAKVFINANHPQNPACTDLLLRKNADLKKILREHDIECDNSSINAKIRAAIWNHFSYDLDLEEFEMDVKEGETKDIWEKLQAYLPLYTLFQSDRKNSDSDSEVQDPLKEAVKQIMADTEITALLADVAERVEQRLIDVSNSTLEKLQEMNPEVASSLKPVIPSASALKWADVFKSVSITGDENIPINKRGSGIKRLVLLNFFRAEAERRQLQGHTRSIIYAIEEPETSQHTDHQKMLIRAFKQLASAANTQVLLTTHSCTIVKGLDFGNLRLVSVDAGGNKCIESIVPHQLPYPSLNEINYIAFRDLTEEYHNELFGYIEAEEMLTDYKLGRTTVSYHRRRRSGDVVIESITLTEFIRHQIHHPENTNNTRYTFDQLTFSVDSMRDFIVASRVSI</sequence>
<dbReference type="EMBL" id="CAJRAU010000007">
    <property type="protein sequence ID" value="CAG5072939.1"/>
    <property type="molecule type" value="Genomic_DNA"/>
</dbReference>
<dbReference type="Pfam" id="PF13175">
    <property type="entry name" value="AAA_15"/>
    <property type="match status" value="1"/>
</dbReference>
<dbReference type="PANTHER" id="PTHR43581">
    <property type="entry name" value="ATP/GTP PHOSPHATASE"/>
    <property type="match status" value="1"/>
</dbReference>
<dbReference type="SUPFAM" id="SSF52540">
    <property type="entry name" value="P-loop containing nucleoside triphosphate hydrolases"/>
    <property type="match status" value="1"/>
</dbReference>
<dbReference type="PANTHER" id="PTHR43581:SF4">
    <property type="entry name" value="ATP_GTP PHOSPHATASE"/>
    <property type="match status" value="1"/>
</dbReference>
<evidence type="ECO:0000313" key="3">
    <source>
        <dbReference type="Proteomes" id="UP000679725"/>
    </source>
</evidence>
<evidence type="ECO:0000313" key="2">
    <source>
        <dbReference type="EMBL" id="CAG5072939.1"/>
    </source>
</evidence>